<accession>A0A0G0UEK0</accession>
<proteinExistence type="predicted"/>
<reference evidence="2 3" key="1">
    <citation type="journal article" date="2015" name="Nature">
        <title>rRNA introns, odd ribosomes, and small enigmatic genomes across a large radiation of phyla.</title>
        <authorList>
            <person name="Brown C.T."/>
            <person name="Hug L.A."/>
            <person name="Thomas B.C."/>
            <person name="Sharon I."/>
            <person name="Castelle C.J."/>
            <person name="Singh A."/>
            <person name="Wilkins M.J."/>
            <person name="Williams K.H."/>
            <person name="Banfield J.F."/>
        </authorList>
    </citation>
    <scope>NUCLEOTIDE SEQUENCE [LARGE SCALE GENOMIC DNA]</scope>
</reference>
<evidence type="ECO:0000313" key="2">
    <source>
        <dbReference type="EMBL" id="KKR87354.1"/>
    </source>
</evidence>
<organism evidence="2 3">
    <name type="scientific">Candidatus Curtissbacteria bacterium GW2011_GWA1_41_11</name>
    <dbReference type="NCBI Taxonomy" id="1618409"/>
    <lineage>
        <taxon>Bacteria</taxon>
        <taxon>Candidatus Curtissiibacteriota</taxon>
    </lineage>
</organism>
<evidence type="ECO:0000313" key="3">
    <source>
        <dbReference type="Proteomes" id="UP000034854"/>
    </source>
</evidence>
<gene>
    <name evidence="2" type="ORF">UU34_C0005G0028</name>
</gene>
<feature type="transmembrane region" description="Helical" evidence="1">
    <location>
        <begin position="17"/>
        <end position="42"/>
    </location>
</feature>
<dbReference type="Proteomes" id="UP000034854">
    <property type="component" value="Unassembled WGS sequence"/>
</dbReference>
<name>A0A0G0UEK0_9BACT</name>
<keyword evidence="1" id="KW-0472">Membrane</keyword>
<protein>
    <submittedName>
        <fullName evidence="2">Uncharacterized protein</fullName>
    </submittedName>
</protein>
<sequence>MTTLTETAYYTRRTINWLILSVIGYIILRLSATILVAAWLAIFPPKPPPPNNAFGVLPRIQFPQQASPSARLNFRLETIEGRTPAASESAKAYFMPKSPANLLALNETQDFATRLDLNPNPIQETKNIYRFGDVDFILRTLRYDIVSKNFILRYRFEEDTGVFNEKNFSGSDGLLAEARSLLQSYALYNNDIRAGKSKIVFLRLVGDKLVPTTSLSTADAVRVDFYRRGIGNTPVVTPNPDEGPINFVFSGASNTKKHILQLAYTYWPTDDQTSATYGLKTSSQAWQDLQNDIGYIARYPKTGNNAVVRNVYLAYYDSYDPQTYLQPVFVFEGDNGFMAYVEAVAPPWIEQ</sequence>
<dbReference type="AlphaFoldDB" id="A0A0G0UEK0"/>
<keyword evidence="1" id="KW-0812">Transmembrane</keyword>
<evidence type="ECO:0000256" key="1">
    <source>
        <dbReference type="SAM" id="Phobius"/>
    </source>
</evidence>
<comment type="caution">
    <text evidence="2">The sequence shown here is derived from an EMBL/GenBank/DDBJ whole genome shotgun (WGS) entry which is preliminary data.</text>
</comment>
<keyword evidence="1" id="KW-1133">Transmembrane helix</keyword>
<dbReference type="EMBL" id="LCAG01000005">
    <property type="protein sequence ID" value="KKR87354.1"/>
    <property type="molecule type" value="Genomic_DNA"/>
</dbReference>